<comment type="caution">
    <text evidence="1">The sequence shown here is derived from an EMBL/GenBank/DDBJ whole genome shotgun (WGS) entry which is preliminary data.</text>
</comment>
<evidence type="ECO:0000313" key="2">
    <source>
        <dbReference type="Proteomes" id="UP001296943"/>
    </source>
</evidence>
<sequence>MEYIETKCIARTNAPLTEYGLAHDGREQANGILAAAEALGYSKLEFLQFKRELLERNAETVERQRIVNAGRLLAVSMLKQIKLNKRGRGRTRDTSGLQSS</sequence>
<organism evidence="1 2">
    <name type="scientific">Aquibacillus albus</name>
    <dbReference type="NCBI Taxonomy" id="1168171"/>
    <lineage>
        <taxon>Bacteria</taxon>
        <taxon>Bacillati</taxon>
        <taxon>Bacillota</taxon>
        <taxon>Bacilli</taxon>
        <taxon>Bacillales</taxon>
        <taxon>Bacillaceae</taxon>
        <taxon>Aquibacillus</taxon>
    </lineage>
</organism>
<dbReference type="EMBL" id="JAFBDR010000040">
    <property type="protein sequence ID" value="MBM7573645.1"/>
    <property type="molecule type" value="Genomic_DNA"/>
</dbReference>
<evidence type="ECO:0000313" key="1">
    <source>
        <dbReference type="EMBL" id="MBM7573645.1"/>
    </source>
</evidence>
<gene>
    <name evidence="1" type="ORF">JOC48_004212</name>
</gene>
<reference evidence="1 2" key="1">
    <citation type="submission" date="2021-01" db="EMBL/GenBank/DDBJ databases">
        <title>Genomic Encyclopedia of Type Strains, Phase IV (KMG-IV): sequencing the most valuable type-strain genomes for metagenomic binning, comparative biology and taxonomic classification.</title>
        <authorList>
            <person name="Goeker M."/>
        </authorList>
    </citation>
    <scope>NUCLEOTIDE SEQUENCE [LARGE SCALE GENOMIC DNA]</scope>
    <source>
        <strain evidence="1 2">DSM 23711</strain>
    </source>
</reference>
<accession>A0ABS2N6Y4</accession>
<dbReference type="Proteomes" id="UP001296943">
    <property type="component" value="Unassembled WGS sequence"/>
</dbReference>
<proteinExistence type="predicted"/>
<protein>
    <submittedName>
        <fullName evidence="1">Uncharacterized protein</fullName>
    </submittedName>
</protein>
<name>A0ABS2N6Y4_9BACI</name>
<keyword evidence="2" id="KW-1185">Reference proteome</keyword>